<comment type="similarity">
    <text evidence="2">Belongs to the EAF7 family.</text>
</comment>
<dbReference type="Pfam" id="PF07904">
    <property type="entry name" value="Eaf7"/>
    <property type="match status" value="1"/>
</dbReference>
<keyword evidence="6" id="KW-0539">Nucleus</keyword>
<dbReference type="GO" id="GO:0035267">
    <property type="term" value="C:NuA4 histone acetyltransferase complex"/>
    <property type="evidence" value="ECO:0007669"/>
    <property type="project" value="TreeGrafter"/>
</dbReference>
<keyword evidence="9" id="KW-1185">Reference proteome</keyword>
<keyword evidence="4" id="KW-0805">Transcription regulation</keyword>
<evidence type="ECO:0000313" key="9">
    <source>
        <dbReference type="Proteomes" id="UP001431783"/>
    </source>
</evidence>
<dbReference type="GO" id="GO:0006357">
    <property type="term" value="P:regulation of transcription by RNA polymerase II"/>
    <property type="evidence" value="ECO:0007669"/>
    <property type="project" value="TreeGrafter"/>
</dbReference>
<feature type="compositionally biased region" description="Basic and acidic residues" evidence="7">
    <location>
        <begin position="94"/>
        <end position="167"/>
    </location>
</feature>
<dbReference type="AlphaFoldDB" id="A0AAW1VBC5"/>
<evidence type="ECO:0000256" key="6">
    <source>
        <dbReference type="ARBA" id="ARBA00023242"/>
    </source>
</evidence>
<sequence length="231" mass="26211">MDDIEWTIANEGQLLDAMVGHKPVGVNKYFQMAFICEKFNNNINKDVDPEKIWAHLETMYNLEALDENESIPFPNNEKEFSLPEEDFASLISQKEEERKSIQKGRDTPKLIKESKKDIKEEKTPGRNLKDTPRRDSNSSTKDSKERESPRSIVTSKKDVKKDPERAKSVAKNRNSNSSSKDDVKVTKSKVDDTPKTATRRPLRGSLKTEDGGSSGKSSPVNTPTSTKRRRI</sequence>
<evidence type="ECO:0000313" key="8">
    <source>
        <dbReference type="EMBL" id="KAK9892991.1"/>
    </source>
</evidence>
<dbReference type="PANTHER" id="PTHR13581:SF5">
    <property type="entry name" value="MRG_MORF4L-BINDING PROTEIN"/>
    <property type="match status" value="1"/>
</dbReference>
<dbReference type="InterPro" id="IPR012423">
    <property type="entry name" value="Eaf7/MRGBP"/>
</dbReference>
<feature type="region of interest" description="Disordered" evidence="7">
    <location>
        <begin position="94"/>
        <end position="231"/>
    </location>
</feature>
<evidence type="ECO:0000256" key="3">
    <source>
        <dbReference type="ARBA" id="ARBA00022853"/>
    </source>
</evidence>
<comment type="caution">
    <text evidence="8">The sequence shown here is derived from an EMBL/GenBank/DDBJ whole genome shotgun (WGS) entry which is preliminary data.</text>
</comment>
<comment type="subcellular location">
    <subcellularLocation>
        <location evidence="1">Nucleus</location>
    </subcellularLocation>
</comment>
<protein>
    <recommendedName>
        <fullName evidence="10">Chromatin modification-related protein EAF7</fullName>
    </recommendedName>
</protein>
<accession>A0AAW1VBC5</accession>
<evidence type="ECO:0000256" key="4">
    <source>
        <dbReference type="ARBA" id="ARBA00023015"/>
    </source>
</evidence>
<dbReference type="Proteomes" id="UP001431783">
    <property type="component" value="Unassembled WGS sequence"/>
</dbReference>
<dbReference type="EMBL" id="JARQZJ010000142">
    <property type="protein sequence ID" value="KAK9892991.1"/>
    <property type="molecule type" value="Genomic_DNA"/>
</dbReference>
<feature type="compositionally biased region" description="Basic and acidic residues" evidence="7">
    <location>
        <begin position="179"/>
        <end position="194"/>
    </location>
</feature>
<proteinExistence type="inferred from homology"/>
<keyword evidence="3" id="KW-0156">Chromatin regulator</keyword>
<dbReference type="GO" id="GO:0005634">
    <property type="term" value="C:nucleus"/>
    <property type="evidence" value="ECO:0007669"/>
    <property type="project" value="UniProtKB-SubCell"/>
</dbReference>
<name>A0AAW1VBC5_9CUCU</name>
<keyword evidence="5" id="KW-0804">Transcription</keyword>
<evidence type="ECO:0000256" key="5">
    <source>
        <dbReference type="ARBA" id="ARBA00023163"/>
    </source>
</evidence>
<evidence type="ECO:0000256" key="2">
    <source>
        <dbReference type="ARBA" id="ARBA00007117"/>
    </source>
</evidence>
<reference evidence="8 9" key="1">
    <citation type="submission" date="2023-03" db="EMBL/GenBank/DDBJ databases">
        <title>Genome insight into feeding habits of ladybird beetles.</title>
        <authorList>
            <person name="Li H.-S."/>
            <person name="Huang Y.-H."/>
            <person name="Pang H."/>
        </authorList>
    </citation>
    <scope>NUCLEOTIDE SEQUENCE [LARGE SCALE GENOMIC DNA]</scope>
    <source>
        <strain evidence="8">SYSU_2023b</strain>
        <tissue evidence="8">Whole body</tissue>
    </source>
</reference>
<evidence type="ECO:0000256" key="1">
    <source>
        <dbReference type="ARBA" id="ARBA00004123"/>
    </source>
</evidence>
<organism evidence="8 9">
    <name type="scientific">Henosepilachna vigintioctopunctata</name>
    <dbReference type="NCBI Taxonomy" id="420089"/>
    <lineage>
        <taxon>Eukaryota</taxon>
        <taxon>Metazoa</taxon>
        <taxon>Ecdysozoa</taxon>
        <taxon>Arthropoda</taxon>
        <taxon>Hexapoda</taxon>
        <taxon>Insecta</taxon>
        <taxon>Pterygota</taxon>
        <taxon>Neoptera</taxon>
        <taxon>Endopterygota</taxon>
        <taxon>Coleoptera</taxon>
        <taxon>Polyphaga</taxon>
        <taxon>Cucujiformia</taxon>
        <taxon>Coccinelloidea</taxon>
        <taxon>Coccinellidae</taxon>
        <taxon>Epilachninae</taxon>
        <taxon>Epilachnini</taxon>
        <taxon>Henosepilachna</taxon>
    </lineage>
</organism>
<evidence type="ECO:0000256" key="7">
    <source>
        <dbReference type="SAM" id="MobiDB-lite"/>
    </source>
</evidence>
<dbReference type="GO" id="GO:0006325">
    <property type="term" value="P:chromatin organization"/>
    <property type="evidence" value="ECO:0007669"/>
    <property type="project" value="UniProtKB-KW"/>
</dbReference>
<evidence type="ECO:0008006" key="10">
    <source>
        <dbReference type="Google" id="ProtNLM"/>
    </source>
</evidence>
<feature type="compositionally biased region" description="Polar residues" evidence="7">
    <location>
        <begin position="215"/>
        <end position="225"/>
    </location>
</feature>
<gene>
    <name evidence="8" type="ORF">WA026_023049</name>
</gene>
<feature type="compositionally biased region" description="Low complexity" evidence="7">
    <location>
        <begin position="169"/>
        <end position="178"/>
    </location>
</feature>
<dbReference type="PANTHER" id="PTHR13581">
    <property type="entry name" value="MRG-BINDING PROTEIN"/>
    <property type="match status" value="1"/>
</dbReference>